<gene>
    <name evidence="1" type="ORF">IAB73_08225</name>
</gene>
<sequence>MSTFNWVLAIVTRDYTDEYLKLYRSLGVQTVLGTPASGTASRSMLHFLGLEASEKTILMCACGAETEKRLMHALIHRMHIDIAGNGIALSIPLASLGGQTAAQVLIGQTIDDDARRAAKEERRMEKTAHELIIAIANTGYTDLVMESARKAKAGGGTIVHAKGTGTGLAEQFFGVKIVSEKEMVLIVAKSEDRSPIMRAIMEGAGAATKAQAVVFSLPISAVAGLSAFQEEPEAPETADASAPANA</sequence>
<dbReference type="SUPFAM" id="SSF54913">
    <property type="entry name" value="GlnB-like"/>
    <property type="match status" value="2"/>
</dbReference>
<comment type="caution">
    <text evidence="1">The sequence shown here is derived from an EMBL/GenBank/DDBJ whole genome shotgun (WGS) entry which is preliminary data.</text>
</comment>
<dbReference type="PROSITE" id="PS51343">
    <property type="entry name" value="PII_GLNB_DOM"/>
    <property type="match status" value="1"/>
</dbReference>
<dbReference type="InterPro" id="IPR015867">
    <property type="entry name" value="N-reg_PII/ATP_PRibTrfase_C"/>
</dbReference>
<organism evidence="1 2">
    <name type="scientific">Candidatus Onthenecus intestinigallinarum</name>
    <dbReference type="NCBI Taxonomy" id="2840875"/>
    <lineage>
        <taxon>Bacteria</taxon>
        <taxon>Bacillati</taxon>
        <taxon>Bacillota</taxon>
        <taxon>Clostridia</taxon>
        <taxon>Eubacteriales</taxon>
        <taxon>Candidatus Onthenecus</taxon>
    </lineage>
</organism>
<evidence type="ECO:0000313" key="1">
    <source>
        <dbReference type="EMBL" id="HIQ72176.1"/>
    </source>
</evidence>
<dbReference type="GO" id="GO:0030234">
    <property type="term" value="F:enzyme regulator activity"/>
    <property type="evidence" value="ECO:0007669"/>
    <property type="project" value="InterPro"/>
</dbReference>
<dbReference type="Gene3D" id="3.30.70.120">
    <property type="match status" value="1"/>
</dbReference>
<evidence type="ECO:0000313" key="2">
    <source>
        <dbReference type="Proteomes" id="UP000886887"/>
    </source>
</evidence>
<dbReference type="EMBL" id="DVFJ01000029">
    <property type="protein sequence ID" value="HIQ72176.1"/>
    <property type="molecule type" value="Genomic_DNA"/>
</dbReference>
<reference evidence="1" key="1">
    <citation type="submission" date="2020-10" db="EMBL/GenBank/DDBJ databases">
        <authorList>
            <person name="Gilroy R."/>
        </authorList>
    </citation>
    <scope>NUCLEOTIDE SEQUENCE</scope>
    <source>
        <strain evidence="1">ChiSxjej2B14-6234</strain>
    </source>
</reference>
<dbReference type="Proteomes" id="UP000886887">
    <property type="component" value="Unassembled WGS sequence"/>
</dbReference>
<reference evidence="1" key="2">
    <citation type="journal article" date="2021" name="PeerJ">
        <title>Extensive microbial diversity within the chicken gut microbiome revealed by metagenomics and culture.</title>
        <authorList>
            <person name="Gilroy R."/>
            <person name="Ravi A."/>
            <person name="Getino M."/>
            <person name="Pursley I."/>
            <person name="Horton D.L."/>
            <person name="Alikhan N.F."/>
            <person name="Baker D."/>
            <person name="Gharbi K."/>
            <person name="Hall N."/>
            <person name="Watson M."/>
            <person name="Adriaenssens E.M."/>
            <person name="Foster-Nyarko E."/>
            <person name="Jarju S."/>
            <person name="Secka A."/>
            <person name="Antonio M."/>
            <person name="Oren A."/>
            <person name="Chaudhuri R.R."/>
            <person name="La Ragione R."/>
            <person name="Hildebrand F."/>
            <person name="Pallen M.J."/>
        </authorList>
    </citation>
    <scope>NUCLEOTIDE SEQUENCE</scope>
    <source>
        <strain evidence="1">ChiSxjej2B14-6234</strain>
    </source>
</reference>
<dbReference type="SMART" id="SM00938">
    <property type="entry name" value="P-II"/>
    <property type="match status" value="1"/>
</dbReference>
<dbReference type="InterPro" id="IPR002187">
    <property type="entry name" value="N-reg_PII"/>
</dbReference>
<name>A0A9D0ZAF4_9FIRM</name>
<dbReference type="GO" id="GO:0006808">
    <property type="term" value="P:regulation of nitrogen utilization"/>
    <property type="evidence" value="ECO:0007669"/>
    <property type="project" value="InterPro"/>
</dbReference>
<dbReference type="Pfam" id="PF00543">
    <property type="entry name" value="P-II"/>
    <property type="match status" value="1"/>
</dbReference>
<accession>A0A9D0ZAF4</accession>
<dbReference type="AlphaFoldDB" id="A0A9D0ZAF4"/>
<dbReference type="InterPro" id="IPR011322">
    <property type="entry name" value="N-reg_PII-like_a/b"/>
</dbReference>
<protein>
    <submittedName>
        <fullName evidence="1">P-II family nitrogen regulator</fullName>
    </submittedName>
</protein>
<proteinExistence type="predicted"/>